<dbReference type="PROSITE" id="PS51257">
    <property type="entry name" value="PROKAR_LIPOPROTEIN"/>
    <property type="match status" value="1"/>
</dbReference>
<evidence type="ECO:0000259" key="7">
    <source>
        <dbReference type="Pfam" id="PF14322"/>
    </source>
</evidence>
<dbReference type="Proteomes" id="UP001500167">
    <property type="component" value="Unassembled WGS sequence"/>
</dbReference>
<dbReference type="RefSeq" id="WP_346086694.1">
    <property type="nucleotide sequence ID" value="NZ_BAAAZK010000007.1"/>
</dbReference>
<evidence type="ECO:0000256" key="3">
    <source>
        <dbReference type="ARBA" id="ARBA00022729"/>
    </source>
</evidence>
<proteinExistence type="inferred from homology"/>
<keyword evidence="9" id="KW-1185">Reference proteome</keyword>
<reference evidence="9" key="1">
    <citation type="journal article" date="2019" name="Int. J. Syst. Evol. Microbiol.">
        <title>The Global Catalogue of Microorganisms (GCM) 10K type strain sequencing project: providing services to taxonomists for standard genome sequencing and annotation.</title>
        <authorList>
            <consortium name="The Broad Institute Genomics Platform"/>
            <consortium name="The Broad Institute Genome Sequencing Center for Infectious Disease"/>
            <person name="Wu L."/>
            <person name="Ma J."/>
        </authorList>
    </citation>
    <scope>NUCLEOTIDE SEQUENCE [LARGE SCALE GENOMIC DNA]</scope>
    <source>
        <strain evidence="9">JCM 16722</strain>
    </source>
</reference>
<dbReference type="Pfam" id="PF14322">
    <property type="entry name" value="SusD-like_3"/>
    <property type="match status" value="1"/>
</dbReference>
<evidence type="ECO:0000313" key="9">
    <source>
        <dbReference type="Proteomes" id="UP001500167"/>
    </source>
</evidence>
<dbReference type="InterPro" id="IPR012944">
    <property type="entry name" value="SusD_RagB_dom"/>
</dbReference>
<evidence type="ECO:0000313" key="8">
    <source>
        <dbReference type="EMBL" id="GAA4178602.1"/>
    </source>
</evidence>
<evidence type="ECO:0000256" key="2">
    <source>
        <dbReference type="ARBA" id="ARBA00006275"/>
    </source>
</evidence>
<gene>
    <name evidence="8" type="ORF">GCM10022218_29680</name>
</gene>
<comment type="subcellular location">
    <subcellularLocation>
        <location evidence="1">Cell outer membrane</location>
    </subcellularLocation>
</comment>
<name>A0ABP8A603_9SPHI</name>
<organism evidence="8 9">
    <name type="scientific">Sphingobacterium ginsenosidimutans</name>
    <dbReference type="NCBI Taxonomy" id="687845"/>
    <lineage>
        <taxon>Bacteria</taxon>
        <taxon>Pseudomonadati</taxon>
        <taxon>Bacteroidota</taxon>
        <taxon>Sphingobacteriia</taxon>
        <taxon>Sphingobacteriales</taxon>
        <taxon>Sphingobacteriaceae</taxon>
        <taxon>Sphingobacterium</taxon>
    </lineage>
</organism>
<accession>A0ABP8A603</accession>
<sequence>MKKYLYTTLLVGILSLLSSCEKYLDIKPKGYVIPQTVEDYERILNDISLTKMLADGLEKLSDDYYDPALVEGTDVTAVDYRLYFWLPSPYSQPDDFMYASYWNLLYNQIYQYNAVINGIDGASGATEQRKNIARGRALVGRAICYYYLNNIYGQIPKTADDQTALGVPLVVSNKLTDHLPARSTTWGTFDFIVNDLLTGISLIPASSPSNYQINRMGAYGWLARTYLTMKDYKKAQQAAVSALELNNTLLDYNSQYEVQRTTDGTSFYVPKTGASIMTPQLNPENMHIIFFSYTRGMAFQQLAKQTLDAFDTHDLRRINIVPSYSTTGDVKNWDGRFIYMGVRSYEYSAGPTTAEMYLILAESLVHDQKYAEALDKINLLRKNRIEQAYYQPLVHENARKTMTYILKERRAELLFKSVRWFDMRRFQNDPEFGFTAVHELANGQLIKLAPNSPRYTMSIPDRAINDQITQNP</sequence>
<evidence type="ECO:0000256" key="4">
    <source>
        <dbReference type="ARBA" id="ARBA00023136"/>
    </source>
</evidence>
<comment type="similarity">
    <text evidence="2">Belongs to the SusD family.</text>
</comment>
<feature type="domain" description="SusD-like N-terminal" evidence="7">
    <location>
        <begin position="22"/>
        <end position="227"/>
    </location>
</feature>
<dbReference type="SUPFAM" id="SSF48452">
    <property type="entry name" value="TPR-like"/>
    <property type="match status" value="1"/>
</dbReference>
<protein>
    <submittedName>
        <fullName evidence="8">RagB/SusD family nutrient uptake outer membrane protein</fullName>
    </submittedName>
</protein>
<dbReference type="Pfam" id="PF07980">
    <property type="entry name" value="SusD_RagB"/>
    <property type="match status" value="1"/>
</dbReference>
<dbReference type="InterPro" id="IPR033985">
    <property type="entry name" value="SusD-like_N"/>
</dbReference>
<comment type="caution">
    <text evidence="8">The sequence shown here is derived from an EMBL/GenBank/DDBJ whole genome shotgun (WGS) entry which is preliminary data.</text>
</comment>
<keyword evidence="5" id="KW-0998">Cell outer membrane</keyword>
<keyword evidence="3" id="KW-0732">Signal</keyword>
<feature type="domain" description="RagB/SusD" evidence="6">
    <location>
        <begin position="353"/>
        <end position="428"/>
    </location>
</feature>
<dbReference type="InterPro" id="IPR011990">
    <property type="entry name" value="TPR-like_helical_dom_sf"/>
</dbReference>
<evidence type="ECO:0000256" key="1">
    <source>
        <dbReference type="ARBA" id="ARBA00004442"/>
    </source>
</evidence>
<dbReference type="Gene3D" id="1.25.40.390">
    <property type="match status" value="1"/>
</dbReference>
<evidence type="ECO:0000256" key="5">
    <source>
        <dbReference type="ARBA" id="ARBA00023237"/>
    </source>
</evidence>
<evidence type="ECO:0000259" key="6">
    <source>
        <dbReference type="Pfam" id="PF07980"/>
    </source>
</evidence>
<dbReference type="EMBL" id="BAAAZK010000007">
    <property type="protein sequence ID" value="GAA4178602.1"/>
    <property type="molecule type" value="Genomic_DNA"/>
</dbReference>
<keyword evidence="4" id="KW-0472">Membrane</keyword>